<name>A0AAN7UGV5_9PEZI</name>
<protein>
    <recommendedName>
        <fullName evidence="6">Cryptic loci regulator 2 N-terminal domain-containing protein</fullName>
    </recommendedName>
</protein>
<dbReference type="AlphaFoldDB" id="A0AAN7UGV5"/>
<evidence type="ECO:0000259" key="3">
    <source>
        <dbReference type="Pfam" id="PF16761"/>
    </source>
</evidence>
<dbReference type="Pfam" id="PF10383">
    <property type="entry name" value="Clr2"/>
    <property type="match status" value="1"/>
</dbReference>
<accession>A0AAN7UGV5</accession>
<keyword evidence="5" id="KW-1185">Reference proteome</keyword>
<feature type="domain" description="Cryptic loci regulator 2 C-terminal" evidence="2">
    <location>
        <begin position="451"/>
        <end position="571"/>
    </location>
</feature>
<dbReference type="GO" id="GO:0031934">
    <property type="term" value="C:mating-type region heterochromatin"/>
    <property type="evidence" value="ECO:0007669"/>
    <property type="project" value="TreeGrafter"/>
</dbReference>
<feature type="region of interest" description="Disordered" evidence="1">
    <location>
        <begin position="218"/>
        <end position="306"/>
    </location>
</feature>
<dbReference type="GO" id="GO:0030466">
    <property type="term" value="P:silent mating-type cassette heterochromatin formation"/>
    <property type="evidence" value="ECO:0007669"/>
    <property type="project" value="TreeGrafter"/>
</dbReference>
<comment type="caution">
    <text evidence="4">The sequence shown here is derived from an EMBL/GenBank/DDBJ whole genome shotgun (WGS) entry which is preliminary data.</text>
</comment>
<evidence type="ECO:0000256" key="1">
    <source>
        <dbReference type="SAM" id="MobiDB-lite"/>
    </source>
</evidence>
<dbReference type="InterPro" id="IPR031915">
    <property type="entry name" value="Clr2_N"/>
</dbReference>
<evidence type="ECO:0000259" key="2">
    <source>
        <dbReference type="Pfam" id="PF10383"/>
    </source>
</evidence>
<dbReference type="GO" id="GO:0070824">
    <property type="term" value="C:SHREC complex"/>
    <property type="evidence" value="ECO:0007669"/>
    <property type="project" value="InterPro"/>
</dbReference>
<dbReference type="GO" id="GO:0033553">
    <property type="term" value="C:rDNA heterochromatin"/>
    <property type="evidence" value="ECO:0007669"/>
    <property type="project" value="TreeGrafter"/>
</dbReference>
<dbReference type="InterPro" id="IPR018839">
    <property type="entry name" value="Tscrpt-silencing_Clr2_C"/>
</dbReference>
<dbReference type="PANTHER" id="PTHR38046">
    <property type="entry name" value="CRYPTIC LOCI REGULATOR 2"/>
    <property type="match status" value="1"/>
</dbReference>
<feature type="compositionally biased region" description="Polar residues" evidence="1">
    <location>
        <begin position="284"/>
        <end position="306"/>
    </location>
</feature>
<organism evidence="4 5">
    <name type="scientific">Xylaria bambusicola</name>
    <dbReference type="NCBI Taxonomy" id="326684"/>
    <lineage>
        <taxon>Eukaryota</taxon>
        <taxon>Fungi</taxon>
        <taxon>Dikarya</taxon>
        <taxon>Ascomycota</taxon>
        <taxon>Pezizomycotina</taxon>
        <taxon>Sordariomycetes</taxon>
        <taxon>Xylariomycetidae</taxon>
        <taxon>Xylariales</taxon>
        <taxon>Xylariaceae</taxon>
        <taxon>Xylaria</taxon>
    </lineage>
</organism>
<dbReference type="Pfam" id="PF16761">
    <property type="entry name" value="Clr2_transil"/>
    <property type="match status" value="1"/>
</dbReference>
<gene>
    <name evidence="4" type="ORF">RRF57_004029</name>
</gene>
<dbReference type="PANTHER" id="PTHR38046:SF1">
    <property type="entry name" value="CRYPTIC LOCI REGULATOR 2"/>
    <property type="match status" value="1"/>
</dbReference>
<dbReference type="Proteomes" id="UP001305414">
    <property type="component" value="Unassembled WGS sequence"/>
</dbReference>
<evidence type="ECO:0000313" key="4">
    <source>
        <dbReference type="EMBL" id="KAK5628314.1"/>
    </source>
</evidence>
<feature type="compositionally biased region" description="Low complexity" evidence="1">
    <location>
        <begin position="234"/>
        <end position="273"/>
    </location>
</feature>
<dbReference type="EMBL" id="JAWHQM010000008">
    <property type="protein sequence ID" value="KAK5628314.1"/>
    <property type="molecule type" value="Genomic_DNA"/>
</dbReference>
<evidence type="ECO:0000313" key="5">
    <source>
        <dbReference type="Proteomes" id="UP001305414"/>
    </source>
</evidence>
<evidence type="ECO:0008006" key="6">
    <source>
        <dbReference type="Google" id="ProtNLM"/>
    </source>
</evidence>
<reference evidence="4 5" key="1">
    <citation type="submission" date="2023-10" db="EMBL/GenBank/DDBJ databases">
        <title>Draft genome sequence of Xylaria bambusicola isolate GMP-LS, the root and basal stem rot pathogen of sugarcane in Indonesia.</title>
        <authorList>
            <person name="Selvaraj P."/>
            <person name="Muralishankar V."/>
            <person name="Muruganantham S."/>
            <person name="Sp S."/>
            <person name="Haryani S."/>
            <person name="Lau K.J.X."/>
            <person name="Naqvi N.I."/>
        </authorList>
    </citation>
    <scope>NUCLEOTIDE SEQUENCE [LARGE SCALE GENOMIC DNA]</scope>
    <source>
        <strain evidence="4">GMP-LS</strain>
    </source>
</reference>
<dbReference type="InterPro" id="IPR038986">
    <property type="entry name" value="Clr2"/>
</dbReference>
<sequence>MAWYLLDLRQEEAWTLRDDYVANHVAQNPQSRSASSLRLTTRVEPKPYGIEDFLLRVSNLGSQGGRASRIPLAFDRISSGNLAMALRKAKDSKAADNEFQYTNATAIQVWRSDGTEMPSEYSQYEKVEEGAKPIIEWQNKLGQALAAEVLPEATKEEKKKNQAKHYYLFGYPEDGTNKARKYYRSPNQFLPHLLWLVGESQDRGDCACEFCSGSKPITSKSAKAKPTVSPGQPAPTTTTSVPPSSLSQNTNANSNTNPTAPTNKNTTTNPSAKQRPVNRPPIAPQQSTSIPHEAQTTAPYQAPEASSSISQRPYAIVHDDALFRAGEVVWFKNNNSWRVGMILTSSPVLSIIPFAHPLYQTQEVIKEEADIRPFLAFSIPQINNALQEFKGQALAQINWQALQERFGTHTDASRREGLAIEATKLAATRVDQCYSTFNLLQESVPNYDVFGGIFLGAEKICVGEAVRIKLSREQQEQTLEKGMPVVMVVKRIFVSKEGGALMFEGSLWMLQHVALGQQPQTPNPAELPAALRGEKEFRDSILQNRGWHVQWVPINQNMTVNESAIRGRFYETRRLTPILNPAKFQEMLQQQHVGDIQTLLNNRGDSNGPHVGRVLNRAQAVAGAVPAGVSLQLGPEVIEVY</sequence>
<feature type="domain" description="Cryptic loci regulator 2 N-terminal" evidence="3">
    <location>
        <begin position="153"/>
        <end position="211"/>
    </location>
</feature>
<proteinExistence type="predicted"/>